<dbReference type="AlphaFoldDB" id="A0AAQ4DZ59"/>
<feature type="non-terminal residue" evidence="2">
    <location>
        <position position="342"/>
    </location>
</feature>
<dbReference type="GO" id="GO:0090168">
    <property type="term" value="P:Golgi reassembly"/>
    <property type="evidence" value="ECO:0007669"/>
    <property type="project" value="TreeGrafter"/>
</dbReference>
<comment type="caution">
    <text evidence="2">The sequence shown here is derived from an EMBL/GenBank/DDBJ whole genome shotgun (WGS) entry which is preliminary data.</text>
</comment>
<dbReference type="GO" id="GO:0004843">
    <property type="term" value="F:cysteine-type deubiquitinase activity"/>
    <property type="evidence" value="ECO:0007669"/>
    <property type="project" value="InterPro"/>
</dbReference>
<gene>
    <name evidence="2" type="ORF">V5799_005470</name>
</gene>
<feature type="compositionally biased region" description="Low complexity" evidence="1">
    <location>
        <begin position="206"/>
        <end position="220"/>
    </location>
</feature>
<feature type="region of interest" description="Disordered" evidence="1">
    <location>
        <begin position="111"/>
        <end position="153"/>
    </location>
</feature>
<proteinExistence type="predicted"/>
<feature type="compositionally biased region" description="Acidic residues" evidence="1">
    <location>
        <begin position="117"/>
        <end position="130"/>
    </location>
</feature>
<evidence type="ECO:0000313" key="2">
    <source>
        <dbReference type="EMBL" id="KAK8767749.1"/>
    </source>
</evidence>
<evidence type="ECO:0000313" key="3">
    <source>
        <dbReference type="Proteomes" id="UP001321473"/>
    </source>
</evidence>
<dbReference type="GO" id="GO:0016320">
    <property type="term" value="P:endoplasmic reticulum membrane fusion"/>
    <property type="evidence" value="ECO:0007669"/>
    <property type="project" value="TreeGrafter"/>
</dbReference>
<feature type="compositionally biased region" description="Gly residues" evidence="1">
    <location>
        <begin position="311"/>
        <end position="320"/>
    </location>
</feature>
<dbReference type="Proteomes" id="UP001321473">
    <property type="component" value="Unassembled WGS sequence"/>
</dbReference>
<dbReference type="PANTHER" id="PTHR14843:SF2">
    <property type="entry name" value="DEUBIQUITINATING PROTEIN VCPIP1"/>
    <property type="match status" value="1"/>
</dbReference>
<dbReference type="GO" id="GO:0035871">
    <property type="term" value="P:protein K11-linked deubiquitination"/>
    <property type="evidence" value="ECO:0007669"/>
    <property type="project" value="TreeGrafter"/>
</dbReference>
<dbReference type="EMBL" id="JARKHS020025036">
    <property type="protein sequence ID" value="KAK8767749.1"/>
    <property type="molecule type" value="Genomic_DNA"/>
</dbReference>
<feature type="region of interest" description="Disordered" evidence="1">
    <location>
        <begin position="1"/>
        <end position="23"/>
    </location>
</feature>
<dbReference type="PANTHER" id="PTHR14843">
    <property type="entry name" value="DEUBIQUITINATING PROTEIN VCIP135"/>
    <property type="match status" value="1"/>
</dbReference>
<organism evidence="2 3">
    <name type="scientific">Amblyomma americanum</name>
    <name type="common">Lone star tick</name>
    <dbReference type="NCBI Taxonomy" id="6943"/>
    <lineage>
        <taxon>Eukaryota</taxon>
        <taxon>Metazoa</taxon>
        <taxon>Ecdysozoa</taxon>
        <taxon>Arthropoda</taxon>
        <taxon>Chelicerata</taxon>
        <taxon>Arachnida</taxon>
        <taxon>Acari</taxon>
        <taxon>Parasitiformes</taxon>
        <taxon>Ixodida</taxon>
        <taxon>Ixodoidea</taxon>
        <taxon>Ixodidae</taxon>
        <taxon>Amblyomminae</taxon>
        <taxon>Amblyomma</taxon>
    </lineage>
</organism>
<dbReference type="Gene3D" id="3.10.20.90">
    <property type="entry name" value="Phosphatidylinositol 3-kinase Catalytic Subunit, Chain A, domain 1"/>
    <property type="match status" value="1"/>
</dbReference>
<accession>A0AAQ4DZ59</accession>
<reference evidence="2 3" key="1">
    <citation type="journal article" date="2023" name="Arcadia Sci">
        <title>De novo assembly of a long-read Amblyomma americanum tick genome.</title>
        <authorList>
            <person name="Chou S."/>
            <person name="Poskanzer K.E."/>
            <person name="Rollins M."/>
            <person name="Thuy-Boun P.S."/>
        </authorList>
    </citation>
    <scope>NUCLEOTIDE SEQUENCE [LARGE SCALE GENOMIC DNA]</scope>
    <source>
        <strain evidence="2">F_SG_1</strain>
        <tissue evidence="2">Salivary glands</tissue>
    </source>
</reference>
<protein>
    <submittedName>
        <fullName evidence="2">Uncharacterized protein</fullName>
    </submittedName>
</protein>
<evidence type="ECO:0000256" key="1">
    <source>
        <dbReference type="SAM" id="MobiDB-lite"/>
    </source>
</evidence>
<dbReference type="InterPro" id="IPR039087">
    <property type="entry name" value="VCPIP1"/>
</dbReference>
<dbReference type="GO" id="GO:0071108">
    <property type="term" value="P:protein K48-linked deubiquitination"/>
    <property type="evidence" value="ECO:0007669"/>
    <property type="project" value="TreeGrafter"/>
</dbReference>
<feature type="compositionally biased region" description="Basic and acidic residues" evidence="1">
    <location>
        <begin position="1"/>
        <end position="21"/>
    </location>
</feature>
<sequence>TQVRHLRGDGTLELRNGDRTRTPSNSKYCSCGFKHYWDGKEYDTMPQQITVSLEWNSKVVKDTVFWFQHESDTSLNSNVYTVASEVVNKHFPGVFGSERLLQQVVDQILEQTRLPEDSMEEDRSEADGSDGEVGKQQRCRQPGPRAPSDTAASKFIIKGYKTLHKEELGVSETERRLLERIQAHGAMQRRKHPSGSPDRDRHSALSGASAASPISVVPNSPSVLAPQPSFAERPNFVRVVTSDGRQGQLRPSPAGVTLAELQAWVTSEFGIPAERQLLKSGIPPRVLVAPPDGGALPLAHGDRVIVEVVGGGDQSPGAQGGPSNAASTSAGSIEGEIARHLY</sequence>
<feature type="non-terminal residue" evidence="2">
    <location>
        <position position="1"/>
    </location>
</feature>
<feature type="region of interest" description="Disordered" evidence="1">
    <location>
        <begin position="182"/>
        <end position="220"/>
    </location>
</feature>
<keyword evidence="3" id="KW-1185">Reference proteome</keyword>
<feature type="region of interest" description="Disordered" evidence="1">
    <location>
        <begin position="311"/>
        <end position="334"/>
    </location>
</feature>
<name>A0AAQ4DZ59_AMBAM</name>
<dbReference type="GO" id="GO:0016567">
    <property type="term" value="P:protein ubiquitination"/>
    <property type="evidence" value="ECO:0007669"/>
    <property type="project" value="InterPro"/>
</dbReference>